<comment type="caution">
    <text evidence="1">The sequence shown here is derived from an EMBL/GenBank/DDBJ whole genome shotgun (WGS) entry which is preliminary data.</text>
</comment>
<proteinExistence type="predicted"/>
<name>A0A1N7RYP3_9BURK</name>
<sequence>MLFFGWRSTLAHMDHAVRPADNVRQIAVCRRHADIRTILLEKQVIPVTLYHDGCSICVAVVENIDTLIDKTRFALRVVNLSEQRDAVAEAEALHVSRLPSLEFDTRVIEIEPHASIAEFRKPELHVGPSPANR</sequence>
<evidence type="ECO:0008006" key="3">
    <source>
        <dbReference type="Google" id="ProtNLM"/>
    </source>
</evidence>
<dbReference type="Gene3D" id="3.40.30.10">
    <property type="entry name" value="Glutaredoxin"/>
    <property type="match status" value="1"/>
</dbReference>
<evidence type="ECO:0000313" key="2">
    <source>
        <dbReference type="Proteomes" id="UP000195569"/>
    </source>
</evidence>
<gene>
    <name evidence="1" type="ORF">BN2476_240029</name>
</gene>
<dbReference type="OrthoDB" id="5402270at2"/>
<dbReference type="EMBL" id="CYGY02000024">
    <property type="protein sequence ID" value="SIT40179.1"/>
    <property type="molecule type" value="Genomic_DNA"/>
</dbReference>
<reference evidence="1" key="1">
    <citation type="submission" date="2016-12" db="EMBL/GenBank/DDBJ databases">
        <authorList>
            <person name="Moulin L."/>
        </authorList>
    </citation>
    <scope>NUCLEOTIDE SEQUENCE [LARGE SCALE GENOMIC DNA]</scope>
    <source>
        <strain evidence="1">STM 7183</strain>
    </source>
</reference>
<dbReference type="AlphaFoldDB" id="A0A1N7RYP3"/>
<keyword evidence="2" id="KW-1185">Reference proteome</keyword>
<accession>A0A1N7RYP3</accession>
<dbReference type="Proteomes" id="UP000195569">
    <property type="component" value="Unassembled WGS sequence"/>
</dbReference>
<dbReference type="RefSeq" id="WP_160111700.1">
    <property type="nucleotide sequence ID" value="NZ_CYGY02000024.1"/>
</dbReference>
<organism evidence="1 2">
    <name type="scientific">Paraburkholderia piptadeniae</name>
    <dbReference type="NCBI Taxonomy" id="1701573"/>
    <lineage>
        <taxon>Bacteria</taxon>
        <taxon>Pseudomonadati</taxon>
        <taxon>Pseudomonadota</taxon>
        <taxon>Betaproteobacteria</taxon>
        <taxon>Burkholderiales</taxon>
        <taxon>Burkholderiaceae</taxon>
        <taxon>Paraburkholderia</taxon>
    </lineage>
</organism>
<evidence type="ECO:0000313" key="1">
    <source>
        <dbReference type="EMBL" id="SIT40179.1"/>
    </source>
</evidence>
<protein>
    <recommendedName>
        <fullName evidence="3">Thioredoxin family protein</fullName>
    </recommendedName>
</protein>